<comment type="caution">
    <text evidence="1">The sequence shown here is derived from an EMBL/GenBank/DDBJ whole genome shotgun (WGS) entry which is preliminary data.</text>
</comment>
<evidence type="ECO:0000313" key="2">
    <source>
        <dbReference type="Proteomes" id="UP000237310"/>
    </source>
</evidence>
<sequence length="379" mass="44390">MENIKMKRTLFFTAITILLSISGFSQIEMGKIEKATGNETKVSFPVYDNSENFIIQSEYYKAKITKILESGSGKNPFEEKQCDENEYYKRYNGLKIYYPTYSDEYKKNSILFLKKTNKIEILNWSQIGNKYFTIVNINSFLDKSELYNEAKSNLSKDFYADILFELKDNISNETIFVFESQYNPQFILVPFFEKKKELINGKSFIAISDFSAIKNPVSKTDYSLYIDKGTEWKAELTLLRKKDLKTEDIDENNDQETLLAVLLTNEKDKVIFDLEGSRWNFDNVLLTKKDLENLKTENLNKNKLSENVYIKKYGEKFGKLVYQKKTTIGMSKDMCSDIYGITLNRKKIKNENGEIEIWEYTGILKLYFKNGKLSQIINY</sequence>
<reference evidence="1 2" key="1">
    <citation type="submission" date="2018-01" db="EMBL/GenBank/DDBJ databases">
        <authorList>
            <person name="Gaut B.S."/>
            <person name="Morton B.R."/>
            <person name="Clegg M.T."/>
            <person name="Duvall M.R."/>
        </authorList>
    </citation>
    <scope>NUCLEOTIDE SEQUENCE [LARGE SCALE GENOMIC DNA]</scope>
    <source>
        <strain evidence="1 2">HR-AY</strain>
    </source>
</reference>
<gene>
    <name evidence="1" type="ORF">C3L50_00615</name>
</gene>
<proteinExistence type="predicted"/>
<dbReference type="EMBL" id="PQVG01000001">
    <property type="protein sequence ID" value="POY41064.1"/>
    <property type="molecule type" value="Genomic_DNA"/>
</dbReference>
<evidence type="ECO:0000313" key="1">
    <source>
        <dbReference type="EMBL" id="POY41064.1"/>
    </source>
</evidence>
<name>A0A2S5AER1_9FLAO</name>
<dbReference type="AlphaFoldDB" id="A0A2S5AER1"/>
<keyword evidence="2" id="KW-1185">Reference proteome</keyword>
<organism evidence="1 2">
    <name type="scientific">Flavobacterium alvei</name>
    <dbReference type="NCBI Taxonomy" id="2080416"/>
    <lineage>
        <taxon>Bacteria</taxon>
        <taxon>Pseudomonadati</taxon>
        <taxon>Bacteroidota</taxon>
        <taxon>Flavobacteriia</taxon>
        <taxon>Flavobacteriales</taxon>
        <taxon>Flavobacteriaceae</taxon>
        <taxon>Flavobacterium</taxon>
    </lineage>
</organism>
<protein>
    <submittedName>
        <fullName evidence="1">Uncharacterized protein</fullName>
    </submittedName>
</protein>
<accession>A0A2S5AER1</accession>
<dbReference type="Proteomes" id="UP000237310">
    <property type="component" value="Unassembled WGS sequence"/>
</dbReference>